<proteinExistence type="predicted"/>
<reference evidence="3" key="1">
    <citation type="journal article" date="2019" name="Int. J. Syst. Evol. Microbiol.">
        <title>The Global Catalogue of Microorganisms (GCM) 10K type strain sequencing project: providing services to taxonomists for standard genome sequencing and annotation.</title>
        <authorList>
            <consortium name="The Broad Institute Genomics Platform"/>
            <consortium name="The Broad Institute Genome Sequencing Center for Infectious Disease"/>
            <person name="Wu L."/>
            <person name="Ma J."/>
        </authorList>
    </citation>
    <scope>NUCLEOTIDE SEQUENCE [LARGE SCALE GENOMIC DNA]</scope>
    <source>
        <strain evidence="3">NBRC 102520</strain>
    </source>
</reference>
<dbReference type="RefSeq" id="WP_284267292.1">
    <property type="nucleotide sequence ID" value="NZ_BSOW01000011.1"/>
</dbReference>
<protein>
    <recommendedName>
        <fullName evidence="4">Lipopolysaccharide assembly protein A domain-containing protein</fullName>
    </recommendedName>
</protein>
<keyword evidence="1" id="KW-0472">Membrane</keyword>
<evidence type="ECO:0000313" key="3">
    <source>
        <dbReference type="Proteomes" id="UP001156905"/>
    </source>
</evidence>
<keyword evidence="3" id="KW-1185">Reference proteome</keyword>
<keyword evidence="1" id="KW-0812">Transmembrane</keyword>
<organism evidence="2 3">
    <name type="scientific">Bradyrhizobium iriomotense</name>
    <dbReference type="NCBI Taxonomy" id="441950"/>
    <lineage>
        <taxon>Bacteria</taxon>
        <taxon>Pseudomonadati</taxon>
        <taxon>Pseudomonadota</taxon>
        <taxon>Alphaproteobacteria</taxon>
        <taxon>Hyphomicrobiales</taxon>
        <taxon>Nitrobacteraceae</taxon>
        <taxon>Bradyrhizobium</taxon>
    </lineage>
</organism>
<dbReference type="EMBL" id="BSOW01000011">
    <property type="protein sequence ID" value="GLR86754.1"/>
    <property type="molecule type" value="Genomic_DNA"/>
</dbReference>
<keyword evidence="1" id="KW-1133">Transmembrane helix</keyword>
<comment type="caution">
    <text evidence="2">The sequence shown here is derived from an EMBL/GenBank/DDBJ whole genome shotgun (WGS) entry which is preliminary data.</text>
</comment>
<gene>
    <name evidence="2" type="ORF">GCM10007857_34650</name>
</gene>
<sequence>MRWVYLTIIILFAVAIVVFAAQNFETVTVSFLKVNLSLPLALLSVVVYLLGAATGGSLFALLRRSYKGSWRGAE</sequence>
<evidence type="ECO:0000256" key="1">
    <source>
        <dbReference type="SAM" id="Phobius"/>
    </source>
</evidence>
<dbReference type="Proteomes" id="UP001156905">
    <property type="component" value="Unassembled WGS sequence"/>
</dbReference>
<name>A0ABQ6AX25_9BRAD</name>
<feature type="transmembrane region" description="Helical" evidence="1">
    <location>
        <begin position="36"/>
        <end position="62"/>
    </location>
</feature>
<accession>A0ABQ6AX25</accession>
<evidence type="ECO:0000313" key="2">
    <source>
        <dbReference type="EMBL" id="GLR86754.1"/>
    </source>
</evidence>
<evidence type="ECO:0008006" key="4">
    <source>
        <dbReference type="Google" id="ProtNLM"/>
    </source>
</evidence>